<dbReference type="Gene3D" id="3.60.10.10">
    <property type="entry name" value="Endonuclease/exonuclease/phosphatase"/>
    <property type="match status" value="1"/>
</dbReference>
<dbReference type="SUPFAM" id="SSF56219">
    <property type="entry name" value="DNase I-like"/>
    <property type="match status" value="1"/>
</dbReference>
<dbReference type="PANTHER" id="PTHR31635">
    <property type="entry name" value="REVERSE TRANSCRIPTASE DOMAIN-CONTAINING PROTEIN-RELATED"/>
    <property type="match status" value="1"/>
</dbReference>
<dbReference type="InterPro" id="IPR036691">
    <property type="entry name" value="Endo/exonu/phosph_ase_sf"/>
</dbReference>
<feature type="coiled-coil region" evidence="1">
    <location>
        <begin position="285"/>
        <end position="312"/>
    </location>
</feature>
<dbReference type="AlphaFoldDB" id="A0A803TBE0"/>
<dbReference type="InterPro" id="IPR005135">
    <property type="entry name" value="Endo/exonuclease/phosphatase"/>
</dbReference>
<dbReference type="GeneTree" id="ENSGT01150000286916"/>
<dbReference type="PROSITE" id="PS50878">
    <property type="entry name" value="RT_POL"/>
    <property type="match status" value="1"/>
</dbReference>
<dbReference type="SUPFAM" id="SSF56672">
    <property type="entry name" value="DNA/RNA polymerases"/>
    <property type="match status" value="1"/>
</dbReference>
<dbReference type="InParanoid" id="A0A803TBE0"/>
<dbReference type="Pfam" id="PF00078">
    <property type="entry name" value="RVT_1"/>
    <property type="match status" value="1"/>
</dbReference>
<evidence type="ECO:0000313" key="4">
    <source>
        <dbReference type="Proteomes" id="UP000001646"/>
    </source>
</evidence>
<keyword evidence="1" id="KW-0175">Coiled coil</keyword>
<evidence type="ECO:0000259" key="2">
    <source>
        <dbReference type="PROSITE" id="PS50878"/>
    </source>
</evidence>
<keyword evidence="4" id="KW-1185">Reference proteome</keyword>
<reference evidence="3" key="2">
    <citation type="submission" date="2025-08" db="UniProtKB">
        <authorList>
            <consortium name="Ensembl"/>
        </authorList>
    </citation>
    <scope>IDENTIFICATION</scope>
</reference>
<dbReference type="InterPro" id="IPR000477">
    <property type="entry name" value="RT_dom"/>
</dbReference>
<dbReference type="InterPro" id="IPR043502">
    <property type="entry name" value="DNA/RNA_pol_sf"/>
</dbReference>
<sequence>MGDLTILALNINGMADLKIYRMLKLAKECRINVIMLSETHKKRGRDKLIEDKTWNRIYESRGTGNSRGVAILINENVPFQELDVQRDREGRTVFVKGKINQVKITLAVIYAPNRNTKQYIWNTKKKLDNYAEGTLIWAGDFNLDLTKKNKKAINVNKLNMVDVHANQSIRDTFYSARHNKFSCIDYILLNKASIAQIKKVERKPIFLSDHSPLIATLGLSNEISQRIWRYNSVVTEKDEYKLKLQEEIKEYYRINDNGELSKTVVWDSFKSVLRGQCFSIESYIRKSWREKREKCIKEIESIQEQLRITRRRNINSILRQKKKELELMDEVQWNKMRQSVRQRINGWGTKSMKQMVRYLKRRKEKSCITKLKDKNGLVKDGRKELEEIMRDFYRELYQKEQVNNEEIKIGNKVNEEDKIMLNDEITQEEVIQVIKGLNQYKAPGIDGYTAEFYKTFMHELVPYMAEMFNEVYMRGIVPETWKLSEIIPVLKPDRQPELPESYRPISLVNQDYKIFMKIIANRLEIILPKIIGEDQYGFVKGRSISEPIRNVVNAISHATKTKRKLSILKLDVYKAFDKVNHEYLYRLCKELNLGNNFCEMIKNVYRENTACIRVNGQRTENIQIENGTKQGCPLSPMLFALVIEPLAYKIRMDETWEGYKIGRKEELRLNLYADDAIILTQRPREMIKSMKITLREFKKVSGLSVNMEKSEILFINTPPKEQLETRKESGLKLGIKKMKYLGIWIFKTLDKIIDGNYRMAWKRMLKQMSRWKNKNLRQMSRIRALKILIIPKMMYLFQALPGIPPMAKIKEWDRKLNYWVEGGKRPRVRKKLIIAKEMKGGWGCPCLELYSDAFQIERAIELQVTNKKWVRFEKEMNGVNCEEIIFRKWDKRNIDKLIGPMKGTMQVWKKWQGRISSLKSKMSTVWIINKDKESNMNRNIQTLKEKGIERLEQLYDREGTVRENKIKQWLGEENWLQIRAICAYCKKKENINMVKREDNAFEKIIREKGEGKKAQASKIYTMLIEADGCIIRDLKSMWETELQITEQEMRNVVETIGMKRNTRVREMRRKILHKWYRTPCQLAYYYKKGSSQCWHGCHQKGRFMHMMWECEHVQYFWQTIQNESNQILGNEWVITKEIAVLGKREEMGNKREIKEAIIECAQAVIVLGWKDKSKWTVNKWYQYMVEQMEFEIMNVKLNVVKTNENRTREMEERWTMVKNYIMNQSGDQAIRNKIQMLYSI</sequence>
<dbReference type="CDD" id="cd01650">
    <property type="entry name" value="RT_nLTR_like"/>
    <property type="match status" value="1"/>
</dbReference>
<evidence type="ECO:0000256" key="1">
    <source>
        <dbReference type="SAM" id="Coils"/>
    </source>
</evidence>
<protein>
    <recommendedName>
        <fullName evidence="2">Reverse transcriptase domain-containing protein</fullName>
    </recommendedName>
</protein>
<dbReference type="Pfam" id="PF03372">
    <property type="entry name" value="Exo_endo_phos"/>
    <property type="match status" value="1"/>
</dbReference>
<feature type="domain" description="Reverse transcriptase" evidence="2">
    <location>
        <begin position="470"/>
        <end position="745"/>
    </location>
</feature>
<dbReference type="Proteomes" id="UP000001646">
    <property type="component" value="Unplaced"/>
</dbReference>
<dbReference type="CDD" id="cd09076">
    <property type="entry name" value="L1-EN"/>
    <property type="match status" value="1"/>
</dbReference>
<reference evidence="3" key="3">
    <citation type="submission" date="2025-09" db="UniProtKB">
        <authorList>
            <consortium name="Ensembl"/>
        </authorList>
    </citation>
    <scope>IDENTIFICATION</scope>
</reference>
<dbReference type="GO" id="GO:0003824">
    <property type="term" value="F:catalytic activity"/>
    <property type="evidence" value="ECO:0007669"/>
    <property type="project" value="InterPro"/>
</dbReference>
<dbReference type="Ensembl" id="ENSACAT00000045663.1">
    <property type="protein sequence ID" value="ENSACAP00000032530.1"/>
    <property type="gene ID" value="ENSACAG00000042938.1"/>
</dbReference>
<proteinExistence type="predicted"/>
<accession>A0A803TBE0</accession>
<dbReference type="PANTHER" id="PTHR31635:SF196">
    <property type="entry name" value="REVERSE TRANSCRIPTASE DOMAIN-CONTAINING PROTEIN-RELATED"/>
    <property type="match status" value="1"/>
</dbReference>
<evidence type="ECO:0000313" key="3">
    <source>
        <dbReference type="Ensembl" id="ENSACAP00000032530.1"/>
    </source>
</evidence>
<organism evidence="3 4">
    <name type="scientific">Anolis carolinensis</name>
    <name type="common">Green anole</name>
    <name type="synonym">American chameleon</name>
    <dbReference type="NCBI Taxonomy" id="28377"/>
    <lineage>
        <taxon>Eukaryota</taxon>
        <taxon>Metazoa</taxon>
        <taxon>Chordata</taxon>
        <taxon>Craniata</taxon>
        <taxon>Vertebrata</taxon>
        <taxon>Euteleostomi</taxon>
        <taxon>Lepidosauria</taxon>
        <taxon>Squamata</taxon>
        <taxon>Bifurcata</taxon>
        <taxon>Unidentata</taxon>
        <taxon>Episquamata</taxon>
        <taxon>Toxicofera</taxon>
        <taxon>Iguania</taxon>
        <taxon>Dactyloidae</taxon>
        <taxon>Anolis</taxon>
    </lineage>
</organism>
<reference evidence="3" key="1">
    <citation type="submission" date="2009-12" db="EMBL/GenBank/DDBJ databases">
        <title>The Genome Sequence of Anolis carolinensis (Green Anole Lizard).</title>
        <authorList>
            <consortium name="The Genome Sequencing Platform"/>
            <person name="Di Palma F."/>
            <person name="Alfoldi J."/>
            <person name="Heiman D."/>
            <person name="Young S."/>
            <person name="Grabherr M."/>
            <person name="Johnson J."/>
            <person name="Lander E.S."/>
            <person name="Lindblad-Toh K."/>
        </authorList>
    </citation>
    <scope>NUCLEOTIDE SEQUENCE [LARGE SCALE GENOMIC DNA]</scope>
    <source>
        <strain evidence="3">JBL SC #1</strain>
    </source>
</reference>
<name>A0A803TBE0_ANOCA</name>